<keyword evidence="1" id="KW-0472">Membrane</keyword>
<dbReference type="PANTHER" id="PTHR30373">
    <property type="entry name" value="UPF0603 PROTEIN YGCG"/>
    <property type="match status" value="1"/>
</dbReference>
<keyword evidence="1" id="KW-0812">Transmembrane</keyword>
<feature type="domain" description="TPM" evidence="2">
    <location>
        <begin position="12"/>
        <end position="137"/>
    </location>
</feature>
<proteinExistence type="predicted"/>
<dbReference type="Pfam" id="PF04536">
    <property type="entry name" value="TPM_phosphatase"/>
    <property type="match status" value="1"/>
</dbReference>
<dbReference type="Gene3D" id="3.10.310.50">
    <property type="match status" value="1"/>
</dbReference>
<accession>A0A9E8ZDM6</accession>
<protein>
    <submittedName>
        <fullName evidence="3">TPM domain-containing protein</fullName>
    </submittedName>
</protein>
<dbReference type="KEGG" id="tsin:OXH18_19355"/>
<dbReference type="EMBL" id="CP113797">
    <property type="protein sequence ID" value="WAL59310.1"/>
    <property type="molecule type" value="Genomic_DNA"/>
</dbReference>
<keyword evidence="4" id="KW-1185">Reference proteome</keyword>
<organism evidence="3 4">
    <name type="scientific">Thermocoleostomius sinensis A174</name>
    <dbReference type="NCBI Taxonomy" id="2016057"/>
    <lineage>
        <taxon>Bacteria</taxon>
        <taxon>Bacillati</taxon>
        <taxon>Cyanobacteriota</taxon>
        <taxon>Cyanophyceae</taxon>
        <taxon>Oculatellales</taxon>
        <taxon>Oculatellaceae</taxon>
        <taxon>Thermocoleostomius</taxon>
    </lineage>
</organism>
<keyword evidence="1" id="KW-1133">Transmembrane helix</keyword>
<dbReference type="NCBIfam" id="NF047379">
    <property type="entry name" value="photo_II_Psb32"/>
    <property type="match status" value="1"/>
</dbReference>
<dbReference type="Proteomes" id="UP001163152">
    <property type="component" value="Chromosome"/>
</dbReference>
<evidence type="ECO:0000259" key="2">
    <source>
        <dbReference type="Pfam" id="PF04536"/>
    </source>
</evidence>
<reference evidence="3" key="1">
    <citation type="submission" date="2022-12" db="EMBL/GenBank/DDBJ databases">
        <title>Polyphasic identification of a Novel Hot-Spring Cyanobacterium Ocullathermofonsia sinensis gen nov. sp. nov. and Genomic Insights on its Adaptations to the Thermal Habitat.</title>
        <authorList>
            <person name="Daroch M."/>
            <person name="Tang J."/>
            <person name="Jiang Y."/>
        </authorList>
    </citation>
    <scope>NUCLEOTIDE SEQUENCE</scope>
    <source>
        <strain evidence="3">PKUAC-SCTA174</strain>
    </source>
</reference>
<evidence type="ECO:0000313" key="3">
    <source>
        <dbReference type="EMBL" id="WAL59310.1"/>
    </source>
</evidence>
<name>A0A9E8ZDM6_9CYAN</name>
<dbReference type="RefSeq" id="WP_268609087.1">
    <property type="nucleotide sequence ID" value="NZ_CP113797.1"/>
</dbReference>
<sequence>MPALNAGDSTWVIDQADILSRLTENEINAELANLAQTTGREVRLVTIHRLDYGETVQSFTDKLFDRWFSTPDAQANQVLLVLDNVTNSAAIHIGNAVQDRLSPETAESVAQETVMVPLRNGNKYNQAFLDASDRLVAVLSGQPDPGPPVVEVDIQTEGTFAKAEETNDRSATIVVVVLLAIATIVPMATYFLYQAFQS</sequence>
<dbReference type="InterPro" id="IPR007621">
    <property type="entry name" value="TPM_dom"/>
</dbReference>
<dbReference type="AlphaFoldDB" id="A0A9E8ZDM6"/>
<feature type="transmembrane region" description="Helical" evidence="1">
    <location>
        <begin position="171"/>
        <end position="193"/>
    </location>
</feature>
<dbReference type="PANTHER" id="PTHR30373:SF2">
    <property type="entry name" value="UPF0603 PROTEIN YGCG"/>
    <property type="match status" value="1"/>
</dbReference>
<evidence type="ECO:0000313" key="4">
    <source>
        <dbReference type="Proteomes" id="UP001163152"/>
    </source>
</evidence>
<gene>
    <name evidence="3" type="ORF">OXH18_19355</name>
</gene>
<evidence type="ECO:0000256" key="1">
    <source>
        <dbReference type="SAM" id="Phobius"/>
    </source>
</evidence>